<name>A0A8X6PEU4_NEPPI</name>
<evidence type="ECO:0000313" key="3">
    <source>
        <dbReference type="Proteomes" id="UP000887013"/>
    </source>
</evidence>
<feature type="compositionally biased region" description="Basic and acidic residues" evidence="1">
    <location>
        <begin position="45"/>
        <end position="57"/>
    </location>
</feature>
<dbReference type="Proteomes" id="UP000887013">
    <property type="component" value="Unassembled WGS sequence"/>
</dbReference>
<evidence type="ECO:0000313" key="2">
    <source>
        <dbReference type="EMBL" id="GFT62882.1"/>
    </source>
</evidence>
<comment type="caution">
    <text evidence="2">The sequence shown here is derived from an EMBL/GenBank/DDBJ whole genome shotgun (WGS) entry which is preliminary data.</text>
</comment>
<organism evidence="2 3">
    <name type="scientific">Nephila pilipes</name>
    <name type="common">Giant wood spider</name>
    <name type="synonym">Nephila maculata</name>
    <dbReference type="NCBI Taxonomy" id="299642"/>
    <lineage>
        <taxon>Eukaryota</taxon>
        <taxon>Metazoa</taxon>
        <taxon>Ecdysozoa</taxon>
        <taxon>Arthropoda</taxon>
        <taxon>Chelicerata</taxon>
        <taxon>Arachnida</taxon>
        <taxon>Araneae</taxon>
        <taxon>Araneomorphae</taxon>
        <taxon>Entelegynae</taxon>
        <taxon>Araneoidea</taxon>
        <taxon>Nephilidae</taxon>
        <taxon>Nephila</taxon>
    </lineage>
</organism>
<sequence>MNPGCRECEKSGIDGRGAVLFPGSATAEKNRALHRLGVRVERDDRAMSRATDREIRHARSKGRGALSSGRPIQSDTCCSTPPSNSIIDRWRLDTACIAFVERFPDIYVRREESMR</sequence>
<evidence type="ECO:0000256" key="1">
    <source>
        <dbReference type="SAM" id="MobiDB-lite"/>
    </source>
</evidence>
<protein>
    <submittedName>
        <fullName evidence="2">Uncharacterized protein</fullName>
    </submittedName>
</protein>
<gene>
    <name evidence="2" type="ORF">NPIL_556921</name>
</gene>
<reference evidence="2" key="1">
    <citation type="submission" date="2020-08" db="EMBL/GenBank/DDBJ databases">
        <title>Multicomponent nature underlies the extraordinary mechanical properties of spider dragline silk.</title>
        <authorList>
            <person name="Kono N."/>
            <person name="Nakamura H."/>
            <person name="Mori M."/>
            <person name="Yoshida Y."/>
            <person name="Ohtoshi R."/>
            <person name="Malay A.D."/>
            <person name="Moran D.A.P."/>
            <person name="Tomita M."/>
            <person name="Numata K."/>
            <person name="Arakawa K."/>
        </authorList>
    </citation>
    <scope>NUCLEOTIDE SEQUENCE</scope>
</reference>
<feature type="region of interest" description="Disordered" evidence="1">
    <location>
        <begin position="45"/>
        <end position="79"/>
    </location>
</feature>
<dbReference type="AlphaFoldDB" id="A0A8X6PEU4"/>
<proteinExistence type="predicted"/>
<feature type="compositionally biased region" description="Polar residues" evidence="1">
    <location>
        <begin position="70"/>
        <end position="79"/>
    </location>
</feature>
<keyword evidence="3" id="KW-1185">Reference proteome</keyword>
<dbReference type="EMBL" id="BMAW01068131">
    <property type="protein sequence ID" value="GFT62882.1"/>
    <property type="molecule type" value="Genomic_DNA"/>
</dbReference>
<accession>A0A8X6PEU4</accession>